<dbReference type="AlphaFoldDB" id="A0A941ER21"/>
<evidence type="ECO:0000313" key="1">
    <source>
        <dbReference type="EMBL" id="MBR7836402.1"/>
    </source>
</evidence>
<accession>A0A941ER21</accession>
<comment type="caution">
    <text evidence="1">The sequence shown here is derived from an EMBL/GenBank/DDBJ whole genome shotgun (WGS) entry which is preliminary data.</text>
</comment>
<dbReference type="RefSeq" id="WP_212530880.1">
    <property type="nucleotide sequence ID" value="NZ_JAGSOG010000140.1"/>
</dbReference>
<sequence length="311" mass="33573">MLDWGWVVAMLIDSYTPRGASGPAWLRVAPEVRRIVHLAEPHTIYSVGQLMHAAGRLALYADGLGMQPAARLWLTREMIEAFIQGGCPNAAESTRANYRGRLLRLRAVVLGPDLASGSPARLSGSRASRPYSPPERSALWASANAQPTPALRTGTKTLLALGLGCGLDSPEAVLVRAGDVYRPRVGGAVLLHVPGTRERSVVCRYRWEGVLEHAAAALEPGQFLFRPDAASRGKNTVTNFLARTRSQIDVPRLSMGRARASWIIDLVDERIPLTALVAAAGVESLHALSRLMPYFTPVGPDLAEQSLRGHA</sequence>
<evidence type="ECO:0000313" key="2">
    <source>
        <dbReference type="Proteomes" id="UP000675781"/>
    </source>
</evidence>
<proteinExistence type="predicted"/>
<name>A0A941ER21_9ACTN</name>
<reference evidence="1" key="1">
    <citation type="submission" date="2021-04" db="EMBL/GenBank/DDBJ databases">
        <title>Genome based classification of Actinospica acidithermotolerans sp. nov., an actinobacterium isolated from an Indonesian hot spring.</title>
        <authorList>
            <person name="Kusuma A.B."/>
            <person name="Putra K.E."/>
            <person name="Nafisah S."/>
            <person name="Loh J."/>
            <person name="Nouioui I."/>
            <person name="Goodfellow M."/>
        </authorList>
    </citation>
    <scope>NUCLEOTIDE SEQUENCE</scope>
    <source>
        <strain evidence="1">CSCA 57</strain>
    </source>
</reference>
<organism evidence="1 2">
    <name type="scientific">Actinospica durhamensis</name>
    <dbReference type="NCBI Taxonomy" id="1508375"/>
    <lineage>
        <taxon>Bacteria</taxon>
        <taxon>Bacillati</taxon>
        <taxon>Actinomycetota</taxon>
        <taxon>Actinomycetes</taxon>
        <taxon>Catenulisporales</taxon>
        <taxon>Actinospicaceae</taxon>
        <taxon>Actinospica</taxon>
    </lineage>
</organism>
<evidence type="ECO:0008006" key="3">
    <source>
        <dbReference type="Google" id="ProtNLM"/>
    </source>
</evidence>
<dbReference type="EMBL" id="JAGSOG010000140">
    <property type="protein sequence ID" value="MBR7836402.1"/>
    <property type="molecule type" value="Genomic_DNA"/>
</dbReference>
<dbReference type="Proteomes" id="UP000675781">
    <property type="component" value="Unassembled WGS sequence"/>
</dbReference>
<protein>
    <recommendedName>
        <fullName evidence="3">Tyr recombinase domain-containing protein</fullName>
    </recommendedName>
</protein>
<keyword evidence="2" id="KW-1185">Reference proteome</keyword>
<gene>
    <name evidence="1" type="ORF">KDL01_24200</name>
</gene>